<protein>
    <submittedName>
        <fullName evidence="5">Histidine triad nucleotide-binding protein</fullName>
    </submittedName>
</protein>
<accession>A0A926D4T8</accession>
<evidence type="ECO:0000259" key="4">
    <source>
        <dbReference type="PROSITE" id="PS51084"/>
    </source>
</evidence>
<evidence type="ECO:0000256" key="1">
    <source>
        <dbReference type="PIRSR" id="PIRSR601310-1"/>
    </source>
</evidence>
<dbReference type="GO" id="GO:0003824">
    <property type="term" value="F:catalytic activity"/>
    <property type="evidence" value="ECO:0007669"/>
    <property type="project" value="InterPro"/>
</dbReference>
<dbReference type="InterPro" id="IPR019808">
    <property type="entry name" value="Histidine_triad_CS"/>
</dbReference>
<dbReference type="InterPro" id="IPR011146">
    <property type="entry name" value="HIT-like"/>
</dbReference>
<organism evidence="5 6">
    <name type="scientific">Gehongia tenuis</name>
    <dbReference type="NCBI Taxonomy" id="2763655"/>
    <lineage>
        <taxon>Bacteria</taxon>
        <taxon>Bacillati</taxon>
        <taxon>Bacillota</taxon>
        <taxon>Clostridia</taxon>
        <taxon>Christensenellales</taxon>
        <taxon>Christensenellaceae</taxon>
        <taxon>Gehongia</taxon>
    </lineage>
</organism>
<dbReference type="PROSITE" id="PS51084">
    <property type="entry name" value="HIT_2"/>
    <property type="match status" value="1"/>
</dbReference>
<keyword evidence="6" id="KW-1185">Reference proteome</keyword>
<reference evidence="5" key="1">
    <citation type="submission" date="2020-08" db="EMBL/GenBank/DDBJ databases">
        <title>Genome public.</title>
        <authorList>
            <person name="Liu C."/>
            <person name="Sun Q."/>
        </authorList>
    </citation>
    <scope>NUCLEOTIDE SEQUENCE</scope>
    <source>
        <strain evidence="5">NSJ-53</strain>
    </source>
</reference>
<dbReference type="InterPro" id="IPR001310">
    <property type="entry name" value="Histidine_triad_HIT"/>
</dbReference>
<evidence type="ECO:0000256" key="2">
    <source>
        <dbReference type="PIRSR" id="PIRSR601310-3"/>
    </source>
</evidence>
<dbReference type="Gene3D" id="3.30.428.10">
    <property type="entry name" value="HIT-like"/>
    <property type="match status" value="1"/>
</dbReference>
<evidence type="ECO:0000313" key="5">
    <source>
        <dbReference type="EMBL" id="MBC8530909.1"/>
    </source>
</evidence>
<feature type="domain" description="HIT" evidence="4">
    <location>
        <begin position="3"/>
        <end position="110"/>
    </location>
</feature>
<sequence>MCIFCDIASGKIPCKKVYENDDVLAFHDLEPQAPVHVLVIPKKHYDNILAVPKGTNLMDSVLEAVAFIQKNFALESGFRVVANTGKDGGQSVEHLHFHVLGGRNLGWPPG</sequence>
<dbReference type="Proteomes" id="UP000623172">
    <property type="component" value="Unassembled WGS sequence"/>
</dbReference>
<feature type="short sequence motif" description="Histidine triad motif" evidence="2 3">
    <location>
        <begin position="94"/>
        <end position="98"/>
    </location>
</feature>
<dbReference type="EMBL" id="JACRSR010000001">
    <property type="protein sequence ID" value="MBC8530909.1"/>
    <property type="molecule type" value="Genomic_DNA"/>
</dbReference>
<evidence type="ECO:0000256" key="3">
    <source>
        <dbReference type="PROSITE-ProRule" id="PRU00464"/>
    </source>
</evidence>
<proteinExistence type="predicted"/>
<dbReference type="CDD" id="cd01276">
    <property type="entry name" value="PKCI_related"/>
    <property type="match status" value="1"/>
</dbReference>
<dbReference type="PANTHER" id="PTHR23089">
    <property type="entry name" value="HISTIDINE TRIAD HIT PROTEIN"/>
    <property type="match status" value="1"/>
</dbReference>
<evidence type="ECO:0000313" key="6">
    <source>
        <dbReference type="Proteomes" id="UP000623172"/>
    </source>
</evidence>
<comment type="caution">
    <text evidence="5">The sequence shown here is derived from an EMBL/GenBank/DDBJ whole genome shotgun (WGS) entry which is preliminary data.</text>
</comment>
<gene>
    <name evidence="5" type="ORF">H8696_03510</name>
</gene>
<dbReference type="RefSeq" id="WP_249314980.1">
    <property type="nucleotide sequence ID" value="NZ_JACRSR010000001.1"/>
</dbReference>
<feature type="active site" description="Tele-AMP-histidine intermediate" evidence="1">
    <location>
        <position position="96"/>
    </location>
</feature>
<dbReference type="Pfam" id="PF01230">
    <property type="entry name" value="HIT"/>
    <property type="match status" value="1"/>
</dbReference>
<dbReference type="AlphaFoldDB" id="A0A926D4T8"/>
<dbReference type="SUPFAM" id="SSF54197">
    <property type="entry name" value="HIT-like"/>
    <property type="match status" value="1"/>
</dbReference>
<dbReference type="InterPro" id="IPR036265">
    <property type="entry name" value="HIT-like_sf"/>
</dbReference>
<name>A0A926D4T8_9FIRM</name>
<dbReference type="PROSITE" id="PS00892">
    <property type="entry name" value="HIT_1"/>
    <property type="match status" value="1"/>
</dbReference>
<dbReference type="PRINTS" id="PR00332">
    <property type="entry name" value="HISTRIAD"/>
</dbReference>